<feature type="transmembrane region" description="Helical" evidence="1">
    <location>
        <begin position="75"/>
        <end position="96"/>
    </location>
</feature>
<evidence type="ECO:0000313" key="2">
    <source>
        <dbReference type="EMBL" id="RUO22613.1"/>
    </source>
</evidence>
<keyword evidence="1" id="KW-0472">Membrane</keyword>
<gene>
    <name evidence="2" type="ORF">CWE08_05420</name>
</gene>
<evidence type="ECO:0000313" key="3">
    <source>
        <dbReference type="Proteomes" id="UP000288395"/>
    </source>
</evidence>
<keyword evidence="1" id="KW-0812">Transmembrane</keyword>
<dbReference type="EMBL" id="PIPJ01000002">
    <property type="protein sequence ID" value="RUO22613.1"/>
    <property type="molecule type" value="Genomic_DNA"/>
</dbReference>
<dbReference type="Proteomes" id="UP000288395">
    <property type="component" value="Unassembled WGS sequence"/>
</dbReference>
<feature type="transmembrane region" description="Helical" evidence="1">
    <location>
        <begin position="12"/>
        <end position="28"/>
    </location>
</feature>
<evidence type="ECO:0008006" key="4">
    <source>
        <dbReference type="Google" id="ProtNLM"/>
    </source>
</evidence>
<sequence length="117" mass="13273">MNQQQRQSLAHRFLYIALLVMFLCWAQQSSLVNHCPLNNTSVAHQHTDAGSSTAAAADCELTEQLLQNSQIDIDHIVLVLVFIWLLTKVIVSRIAALPQPLRWPPPPLYLKNCVFRE</sequence>
<keyword evidence="3" id="KW-1185">Reference proteome</keyword>
<proteinExistence type="predicted"/>
<evidence type="ECO:0000256" key="1">
    <source>
        <dbReference type="SAM" id="Phobius"/>
    </source>
</evidence>
<keyword evidence="1" id="KW-1133">Transmembrane helix</keyword>
<name>A0A432W0U9_9GAMM</name>
<accession>A0A432W0U9</accession>
<dbReference type="AlphaFoldDB" id="A0A432W0U9"/>
<dbReference type="OrthoDB" id="9838733at2"/>
<protein>
    <recommendedName>
        <fullName evidence="4">Copper resistance protein</fullName>
    </recommendedName>
</protein>
<dbReference type="RefSeq" id="WP_126766392.1">
    <property type="nucleotide sequence ID" value="NZ_PIPJ01000002.1"/>
</dbReference>
<reference evidence="3" key="1">
    <citation type="journal article" date="2018" name="Front. Microbiol.">
        <title>Genome-Based Analysis Reveals the Taxonomy and Diversity of the Family Idiomarinaceae.</title>
        <authorList>
            <person name="Liu Y."/>
            <person name="Lai Q."/>
            <person name="Shao Z."/>
        </authorList>
    </citation>
    <scope>NUCLEOTIDE SEQUENCE [LARGE SCALE GENOMIC DNA]</scope>
    <source>
        <strain evidence="3">GBPy7</strain>
    </source>
</reference>
<organism evidence="2 3">
    <name type="scientific">Aliidiomarina iranensis</name>
    <dbReference type="NCBI Taxonomy" id="1434071"/>
    <lineage>
        <taxon>Bacteria</taxon>
        <taxon>Pseudomonadati</taxon>
        <taxon>Pseudomonadota</taxon>
        <taxon>Gammaproteobacteria</taxon>
        <taxon>Alteromonadales</taxon>
        <taxon>Idiomarinaceae</taxon>
        <taxon>Aliidiomarina</taxon>
    </lineage>
</organism>
<comment type="caution">
    <text evidence="2">The sequence shown here is derived from an EMBL/GenBank/DDBJ whole genome shotgun (WGS) entry which is preliminary data.</text>
</comment>